<evidence type="ECO:0000313" key="1">
    <source>
        <dbReference type="EMBL" id="VDN41647.1"/>
    </source>
</evidence>
<gene>
    <name evidence="1" type="ORF">DILT_LOCUS18602</name>
</gene>
<dbReference type="EMBL" id="UYRU01102072">
    <property type="protein sequence ID" value="VDN41647.1"/>
    <property type="molecule type" value="Genomic_DNA"/>
</dbReference>
<accession>A0A3P7P8X1</accession>
<sequence>MNVVNRAIDRLKKAETLKRKDAVTAKATDATMARFYSLPKVHKPGVPLRPIVTLRGTPKVGLSKWLYQRFRFLTEGSEYTVKSAEEFLRNIRHLEVDLDEVMALFDVVS</sequence>
<dbReference type="AlphaFoldDB" id="A0A3P7P8X1"/>
<name>A0A3P7P8X1_DIBLA</name>
<reference evidence="1 2" key="1">
    <citation type="submission" date="2018-11" db="EMBL/GenBank/DDBJ databases">
        <authorList>
            <consortium name="Pathogen Informatics"/>
        </authorList>
    </citation>
    <scope>NUCLEOTIDE SEQUENCE [LARGE SCALE GENOMIC DNA]</scope>
</reference>
<evidence type="ECO:0000313" key="2">
    <source>
        <dbReference type="Proteomes" id="UP000281553"/>
    </source>
</evidence>
<keyword evidence="2" id="KW-1185">Reference proteome</keyword>
<dbReference type="OrthoDB" id="10029313at2759"/>
<dbReference type="Proteomes" id="UP000281553">
    <property type="component" value="Unassembled WGS sequence"/>
</dbReference>
<organism evidence="1 2">
    <name type="scientific">Dibothriocephalus latus</name>
    <name type="common">Fish tapeworm</name>
    <name type="synonym">Diphyllobothrium latum</name>
    <dbReference type="NCBI Taxonomy" id="60516"/>
    <lineage>
        <taxon>Eukaryota</taxon>
        <taxon>Metazoa</taxon>
        <taxon>Spiralia</taxon>
        <taxon>Lophotrochozoa</taxon>
        <taxon>Platyhelminthes</taxon>
        <taxon>Cestoda</taxon>
        <taxon>Eucestoda</taxon>
        <taxon>Diphyllobothriidea</taxon>
        <taxon>Diphyllobothriidae</taxon>
        <taxon>Dibothriocephalus</taxon>
    </lineage>
</organism>
<proteinExistence type="predicted"/>
<protein>
    <submittedName>
        <fullName evidence="1">Uncharacterized protein</fullName>
    </submittedName>
</protein>